<feature type="transmembrane region" description="Helical" evidence="1">
    <location>
        <begin position="37"/>
        <end position="55"/>
    </location>
</feature>
<dbReference type="InterPro" id="IPR052173">
    <property type="entry name" value="Beta-lactam_resp_regulator"/>
</dbReference>
<dbReference type="PANTHER" id="PTHR34978">
    <property type="entry name" value="POSSIBLE SENSOR-TRANSDUCER PROTEIN BLAR"/>
    <property type="match status" value="1"/>
</dbReference>
<name>A0AAW9NNC1_9BACL</name>
<keyword evidence="4" id="KW-1185">Reference proteome</keyword>
<proteinExistence type="predicted"/>
<gene>
    <name evidence="3" type="ORF">P9B03_10685</name>
</gene>
<comment type="caution">
    <text evidence="3">The sequence shown here is derived from an EMBL/GenBank/DDBJ whole genome shotgun (WGS) entry which is preliminary data.</text>
</comment>
<evidence type="ECO:0000259" key="2">
    <source>
        <dbReference type="Pfam" id="PF05569"/>
    </source>
</evidence>
<keyword evidence="1" id="KW-0812">Transmembrane</keyword>
<dbReference type="InterPro" id="IPR008756">
    <property type="entry name" value="Peptidase_M56"/>
</dbReference>
<dbReference type="Proteomes" id="UP001344888">
    <property type="component" value="Unassembled WGS sequence"/>
</dbReference>
<evidence type="ECO:0000313" key="4">
    <source>
        <dbReference type="Proteomes" id="UP001344888"/>
    </source>
</evidence>
<keyword evidence="1" id="KW-1133">Transmembrane helix</keyword>
<dbReference type="EMBL" id="JARSFG010000015">
    <property type="protein sequence ID" value="MEC1178950.1"/>
    <property type="molecule type" value="Genomic_DNA"/>
</dbReference>
<feature type="transmembrane region" description="Helical" evidence="1">
    <location>
        <begin position="300"/>
        <end position="322"/>
    </location>
</feature>
<evidence type="ECO:0000313" key="3">
    <source>
        <dbReference type="EMBL" id="MEC1178950.1"/>
    </source>
</evidence>
<dbReference type="CDD" id="cd07341">
    <property type="entry name" value="M56_BlaR1_MecR1_like"/>
    <property type="match status" value="1"/>
</dbReference>
<protein>
    <submittedName>
        <fullName evidence="3">M56 family metallopeptidase</fullName>
    </submittedName>
</protein>
<dbReference type="AlphaFoldDB" id="A0AAW9NNC1"/>
<feature type="domain" description="Peptidase M56" evidence="2">
    <location>
        <begin position="11"/>
        <end position="289"/>
    </location>
</feature>
<accession>A0AAW9NNC1</accession>
<evidence type="ECO:0000256" key="1">
    <source>
        <dbReference type="SAM" id="Phobius"/>
    </source>
</evidence>
<feature type="transmembrane region" description="Helical" evidence="1">
    <location>
        <begin position="6"/>
        <end position="30"/>
    </location>
</feature>
<dbReference type="RefSeq" id="WP_326123431.1">
    <property type="nucleotide sequence ID" value="NZ_JARSFG010000015.1"/>
</dbReference>
<dbReference type="Pfam" id="PF05569">
    <property type="entry name" value="Peptidase_M56"/>
    <property type="match status" value="1"/>
</dbReference>
<dbReference type="PANTHER" id="PTHR34978:SF3">
    <property type="entry name" value="SLR0241 PROTEIN"/>
    <property type="match status" value="1"/>
</dbReference>
<sequence length="510" mass="60045">MQSVIVGLLFKSVVMTIVGLIFMAVTPLFLKRYSAKWLYYGWLIILLGFILPFTFQTTTKVINLLEPAQILPKGMPPIQAPRETFISTSVETISVLSIWQVAMIIWILGILLFFVYHLVRHRRFTKMLKKWSQIVDDTDTIHLLEAIKDEMKIIRKVGIKECSFVHSPKLVGFINHTILLPNNEYSNEELKIILKHELVHLKRKDLWYKAFVMLVYSIHWFNPLFYLFVRELDKLCEYSCDEVVKNANIELRKTYSQTILYAEKYSRRASIFSTNFIGDSQSIKKRILSIMDTRKKKSGVIVIALLILLITCGFTVSSAFAISSKPMNYLDETFMKESILNGLTTGDFATEKLIIYPESMEMQRVSSEPDKNEELFMHNITKDIIAYEARYRYPIEIVHRNQGHKYTTLFYIEYDYELFEPIEYNELNRLIESYLLTAEDMFKSIMYTEFVDADYLYNQMQEYKKYVDEHNTDTRVEFTFNFMGMHTNLPILEGMDLYFYSTPRYLSSTP</sequence>
<organism evidence="3 4">
    <name type="scientific">Metasolibacillus meyeri</name>
    <dbReference type="NCBI Taxonomy" id="1071052"/>
    <lineage>
        <taxon>Bacteria</taxon>
        <taxon>Bacillati</taxon>
        <taxon>Bacillota</taxon>
        <taxon>Bacilli</taxon>
        <taxon>Bacillales</taxon>
        <taxon>Caryophanaceae</taxon>
        <taxon>Metasolibacillus</taxon>
    </lineage>
</organism>
<keyword evidence="1" id="KW-0472">Membrane</keyword>
<reference evidence="3 4" key="1">
    <citation type="submission" date="2023-03" db="EMBL/GenBank/DDBJ databases">
        <title>Bacillus Genome Sequencing.</title>
        <authorList>
            <person name="Dunlap C."/>
        </authorList>
    </citation>
    <scope>NUCLEOTIDE SEQUENCE [LARGE SCALE GENOMIC DNA]</scope>
    <source>
        <strain evidence="3 4">B-59205</strain>
    </source>
</reference>
<feature type="transmembrane region" description="Helical" evidence="1">
    <location>
        <begin position="98"/>
        <end position="119"/>
    </location>
</feature>